<dbReference type="Gene3D" id="3.60.40.10">
    <property type="entry name" value="PPM-type phosphatase domain"/>
    <property type="match status" value="1"/>
</dbReference>
<organism evidence="2 3">
    <name type="scientific">Cylicostephanus goldi</name>
    <name type="common">Nematode worm</name>
    <dbReference type="NCBI Taxonomy" id="71465"/>
    <lineage>
        <taxon>Eukaryota</taxon>
        <taxon>Metazoa</taxon>
        <taxon>Ecdysozoa</taxon>
        <taxon>Nematoda</taxon>
        <taxon>Chromadorea</taxon>
        <taxon>Rhabditida</taxon>
        <taxon>Rhabditina</taxon>
        <taxon>Rhabditomorpha</taxon>
        <taxon>Strongyloidea</taxon>
        <taxon>Strongylidae</taxon>
        <taxon>Cylicostephanus</taxon>
    </lineage>
</organism>
<dbReference type="SUPFAM" id="SSF81606">
    <property type="entry name" value="PP2C-like"/>
    <property type="match status" value="1"/>
</dbReference>
<proteinExistence type="predicted"/>
<gene>
    <name evidence="2" type="ORF">CGOC_LOCUS7084</name>
</gene>
<keyword evidence="3" id="KW-1185">Reference proteome</keyword>
<sequence>LFAKVLVNEKLYALAYNYSGLALRSDRSIVRLNPRVHDNEDRGEYERLEKLNIDPGTVFRPTRALGDYFRRDLFEEVEEFKNAKGSPVISDPDVYDHEIDESWKYLILLSDGVLQNLKDCGVEDFTAEVGERLKMQTNVRSTAQALVDEFSRKHYSAYCRVRPVYVHISNSGDQGSNRCEEMTVIFVQLWDTNKLVDMSSGSFTDSLDATNSLLTGPLAPYVDITDISPEIRAELERLCPEIPPKPEPLSSS</sequence>
<accession>A0A3P6U7Z6</accession>
<dbReference type="InterPro" id="IPR001932">
    <property type="entry name" value="PPM-type_phosphatase-like_dom"/>
</dbReference>
<feature type="non-terminal residue" evidence="2">
    <location>
        <position position="1"/>
    </location>
</feature>
<dbReference type="InterPro" id="IPR036457">
    <property type="entry name" value="PPM-type-like_dom_sf"/>
</dbReference>
<dbReference type="OrthoDB" id="10049211at2759"/>
<reference evidence="2 3" key="1">
    <citation type="submission" date="2018-11" db="EMBL/GenBank/DDBJ databases">
        <authorList>
            <consortium name="Pathogen Informatics"/>
        </authorList>
    </citation>
    <scope>NUCLEOTIDE SEQUENCE [LARGE SCALE GENOMIC DNA]</scope>
</reference>
<feature type="domain" description="PPM-type phosphatase" evidence="1">
    <location>
        <begin position="35"/>
        <end position="126"/>
    </location>
</feature>
<evidence type="ECO:0000313" key="3">
    <source>
        <dbReference type="Proteomes" id="UP000271889"/>
    </source>
</evidence>
<dbReference type="AlphaFoldDB" id="A0A3P6U7Z6"/>
<dbReference type="Pfam" id="PF00481">
    <property type="entry name" value="PP2C"/>
    <property type="match status" value="1"/>
</dbReference>
<evidence type="ECO:0000313" key="2">
    <source>
        <dbReference type="EMBL" id="VDK74898.1"/>
    </source>
</evidence>
<dbReference type="Proteomes" id="UP000271889">
    <property type="component" value="Unassembled WGS sequence"/>
</dbReference>
<protein>
    <recommendedName>
        <fullName evidence="1">PPM-type phosphatase domain-containing protein</fullName>
    </recommendedName>
</protein>
<dbReference type="EMBL" id="UYRV01024121">
    <property type="protein sequence ID" value="VDK74898.1"/>
    <property type="molecule type" value="Genomic_DNA"/>
</dbReference>
<evidence type="ECO:0000259" key="1">
    <source>
        <dbReference type="Pfam" id="PF00481"/>
    </source>
</evidence>
<name>A0A3P6U7Z6_CYLGO</name>